<reference evidence="8" key="1">
    <citation type="submission" date="2016-09" db="EMBL/GenBank/DDBJ databases">
        <authorList>
            <person name="Varghese N."/>
            <person name="Submissions S."/>
        </authorList>
    </citation>
    <scope>NUCLEOTIDE SEQUENCE [LARGE SCALE GENOMIC DNA]</scope>
    <source>
        <strain evidence="8">S5</strain>
    </source>
</reference>
<dbReference type="GO" id="GO:0003724">
    <property type="term" value="F:RNA helicase activity"/>
    <property type="evidence" value="ECO:0007669"/>
    <property type="project" value="TreeGrafter"/>
</dbReference>
<sequence>MTLERVAPTFTQQWTEQGFTDLTTIQQKVMPQLSRGEDVLYTAPTGSGKTLAYLLPALEKIDISQKQMQVLILASSHELVMQIQEVIRDFTNNSDMVSQALIGGANIKRQIEKLKKKPHIVVGTPGRILELIDRKKLKVHQVNTMILDEADQLFVPEHEPTIEMIIKHTPKQKQFVMTTATYSDVLSEKAKEFMTAPQEITVDRHDEVLPDLAHGYIVTPSREKVDRLRQVIRHEASQPLVFFNDIGSLNVAEEKLLYHNLTVKSLHGDVDKQKREQAIREFRQGKLDALLATDVAARGLDIKGLTLVIAMDVPKQVDQYLNRSGRTGRLGSDGGEVLSILNQSERDELKKKLKSQDFILTEYTLERGKRKQV</sequence>
<dbReference type="Pfam" id="PF00271">
    <property type="entry name" value="Helicase_C"/>
    <property type="match status" value="1"/>
</dbReference>
<dbReference type="GO" id="GO:0016787">
    <property type="term" value="F:hydrolase activity"/>
    <property type="evidence" value="ECO:0007669"/>
    <property type="project" value="UniProtKB-KW"/>
</dbReference>
<evidence type="ECO:0000256" key="4">
    <source>
        <dbReference type="ARBA" id="ARBA00022840"/>
    </source>
</evidence>
<keyword evidence="1" id="KW-0547">Nucleotide-binding</keyword>
<dbReference type="RefSeq" id="WP_090796215.1">
    <property type="nucleotide sequence ID" value="NZ_FMYI01000007.1"/>
</dbReference>
<evidence type="ECO:0000259" key="6">
    <source>
        <dbReference type="PROSITE" id="PS51194"/>
    </source>
</evidence>
<keyword evidence="3 7" id="KW-0347">Helicase</keyword>
<dbReference type="EMBL" id="FMYI01000007">
    <property type="protein sequence ID" value="SDC36873.1"/>
    <property type="molecule type" value="Genomic_DNA"/>
</dbReference>
<dbReference type="STRING" id="1612202.SAMN05421734_10756"/>
<dbReference type="InterPro" id="IPR011545">
    <property type="entry name" value="DEAD/DEAH_box_helicase_dom"/>
</dbReference>
<dbReference type="PANTHER" id="PTHR47963">
    <property type="entry name" value="DEAD-BOX ATP-DEPENDENT RNA HELICASE 47, MITOCHONDRIAL"/>
    <property type="match status" value="1"/>
</dbReference>
<keyword evidence="8" id="KW-1185">Reference proteome</keyword>
<name>A0A1G6L115_9BACI</name>
<dbReference type="GO" id="GO:0005524">
    <property type="term" value="F:ATP binding"/>
    <property type="evidence" value="ECO:0007669"/>
    <property type="project" value="UniProtKB-KW"/>
</dbReference>
<feature type="domain" description="Helicase ATP-binding" evidence="5">
    <location>
        <begin position="30"/>
        <end position="200"/>
    </location>
</feature>
<dbReference type="InterPro" id="IPR027417">
    <property type="entry name" value="P-loop_NTPase"/>
</dbReference>
<keyword evidence="2" id="KW-0378">Hydrolase</keyword>
<keyword evidence="4" id="KW-0067">ATP-binding</keyword>
<dbReference type="CDD" id="cd18787">
    <property type="entry name" value="SF2_C_DEAD"/>
    <property type="match status" value="1"/>
</dbReference>
<dbReference type="GO" id="GO:0005829">
    <property type="term" value="C:cytosol"/>
    <property type="evidence" value="ECO:0007669"/>
    <property type="project" value="TreeGrafter"/>
</dbReference>
<dbReference type="InterPro" id="IPR001650">
    <property type="entry name" value="Helicase_C-like"/>
</dbReference>
<dbReference type="PROSITE" id="PS51192">
    <property type="entry name" value="HELICASE_ATP_BIND_1"/>
    <property type="match status" value="1"/>
</dbReference>
<dbReference type="OrthoDB" id="9805696at2"/>
<evidence type="ECO:0000259" key="5">
    <source>
        <dbReference type="PROSITE" id="PS51192"/>
    </source>
</evidence>
<dbReference type="Pfam" id="PF00270">
    <property type="entry name" value="DEAD"/>
    <property type="match status" value="1"/>
</dbReference>
<dbReference type="InterPro" id="IPR044742">
    <property type="entry name" value="DEAD/DEAH_RhlB"/>
</dbReference>
<evidence type="ECO:0000256" key="2">
    <source>
        <dbReference type="ARBA" id="ARBA00022801"/>
    </source>
</evidence>
<dbReference type="Proteomes" id="UP000242949">
    <property type="component" value="Unassembled WGS sequence"/>
</dbReference>
<evidence type="ECO:0000256" key="1">
    <source>
        <dbReference type="ARBA" id="ARBA00022741"/>
    </source>
</evidence>
<protein>
    <submittedName>
        <fullName evidence="7">Helicase conserved C-terminal domain-containing protein</fullName>
    </submittedName>
</protein>
<dbReference type="PROSITE" id="PS51194">
    <property type="entry name" value="HELICASE_CTER"/>
    <property type="match status" value="1"/>
</dbReference>
<dbReference type="CDD" id="cd00268">
    <property type="entry name" value="DEADc"/>
    <property type="match status" value="1"/>
</dbReference>
<dbReference type="GO" id="GO:0009409">
    <property type="term" value="P:response to cold"/>
    <property type="evidence" value="ECO:0007669"/>
    <property type="project" value="TreeGrafter"/>
</dbReference>
<evidence type="ECO:0000256" key="3">
    <source>
        <dbReference type="ARBA" id="ARBA00022806"/>
    </source>
</evidence>
<dbReference type="Gene3D" id="3.40.50.300">
    <property type="entry name" value="P-loop containing nucleotide triphosphate hydrolases"/>
    <property type="match status" value="2"/>
</dbReference>
<dbReference type="SUPFAM" id="SSF52540">
    <property type="entry name" value="P-loop containing nucleoside triphosphate hydrolases"/>
    <property type="match status" value="1"/>
</dbReference>
<feature type="domain" description="Helicase C-terminal" evidence="6">
    <location>
        <begin position="224"/>
        <end position="373"/>
    </location>
</feature>
<gene>
    <name evidence="7" type="ORF">SAMN05421734_10756</name>
</gene>
<dbReference type="GO" id="GO:0005840">
    <property type="term" value="C:ribosome"/>
    <property type="evidence" value="ECO:0007669"/>
    <property type="project" value="TreeGrafter"/>
</dbReference>
<dbReference type="GO" id="GO:0033592">
    <property type="term" value="F:RNA strand annealing activity"/>
    <property type="evidence" value="ECO:0007669"/>
    <property type="project" value="TreeGrafter"/>
</dbReference>
<dbReference type="SMART" id="SM00487">
    <property type="entry name" value="DEXDc"/>
    <property type="match status" value="1"/>
</dbReference>
<organism evidence="7 8">
    <name type="scientific">Pelagirhabdus alkalitolerans</name>
    <dbReference type="NCBI Taxonomy" id="1612202"/>
    <lineage>
        <taxon>Bacteria</taxon>
        <taxon>Bacillati</taxon>
        <taxon>Bacillota</taxon>
        <taxon>Bacilli</taxon>
        <taxon>Bacillales</taxon>
        <taxon>Bacillaceae</taxon>
        <taxon>Pelagirhabdus</taxon>
    </lineage>
</organism>
<proteinExistence type="predicted"/>
<dbReference type="PANTHER" id="PTHR47963:SF7">
    <property type="entry name" value="ATP-DEPENDENT RNA HELICASE YFML-RELATED"/>
    <property type="match status" value="1"/>
</dbReference>
<dbReference type="AlphaFoldDB" id="A0A1G6L115"/>
<dbReference type="InterPro" id="IPR050547">
    <property type="entry name" value="DEAD_box_RNA_helicases"/>
</dbReference>
<evidence type="ECO:0000313" key="7">
    <source>
        <dbReference type="EMBL" id="SDC36873.1"/>
    </source>
</evidence>
<accession>A0A1G6L115</accession>
<evidence type="ECO:0000313" key="8">
    <source>
        <dbReference type="Proteomes" id="UP000242949"/>
    </source>
</evidence>
<dbReference type="SMART" id="SM00490">
    <property type="entry name" value="HELICc"/>
    <property type="match status" value="1"/>
</dbReference>
<dbReference type="InterPro" id="IPR014001">
    <property type="entry name" value="Helicase_ATP-bd"/>
</dbReference>